<dbReference type="AlphaFoldDB" id="A0A377GKY1"/>
<dbReference type="EMBL" id="FTNL01000008">
    <property type="protein sequence ID" value="SIR19928.1"/>
    <property type="molecule type" value="Genomic_DNA"/>
</dbReference>
<protein>
    <submittedName>
        <fullName evidence="2">Uncharacterized protein</fullName>
    </submittedName>
</protein>
<keyword evidence="3" id="KW-1185">Reference proteome</keyword>
<accession>A0A377GKY1</accession>
<evidence type="ECO:0000313" key="1">
    <source>
        <dbReference type="EMBL" id="SIR19928.1"/>
    </source>
</evidence>
<organism evidence="2 4">
    <name type="scientific">Fluoribacter gormanii</name>
    <dbReference type="NCBI Taxonomy" id="464"/>
    <lineage>
        <taxon>Bacteria</taxon>
        <taxon>Pseudomonadati</taxon>
        <taxon>Pseudomonadota</taxon>
        <taxon>Gammaproteobacteria</taxon>
        <taxon>Legionellales</taxon>
        <taxon>Legionellaceae</taxon>
        <taxon>Fluoribacter</taxon>
    </lineage>
</organism>
<evidence type="ECO:0000313" key="2">
    <source>
        <dbReference type="EMBL" id="STO25467.1"/>
    </source>
</evidence>
<reference evidence="2 4" key="2">
    <citation type="submission" date="2018-06" db="EMBL/GenBank/DDBJ databases">
        <authorList>
            <consortium name="Pathogen Informatics"/>
            <person name="Doyle S."/>
        </authorList>
    </citation>
    <scope>NUCLEOTIDE SEQUENCE [LARGE SCALE GENOMIC DNA]</scope>
    <source>
        <strain evidence="2 4">NCTC11401</strain>
    </source>
</reference>
<dbReference type="OrthoDB" id="5651768at2"/>
<dbReference type="Proteomes" id="UP000186808">
    <property type="component" value="Unassembled WGS sequence"/>
</dbReference>
<dbReference type="Proteomes" id="UP000254374">
    <property type="component" value="Unassembled WGS sequence"/>
</dbReference>
<sequence>MVQLFTDVGPMLIQYREALREGRHTMMQDKIAELKMYSGQIIHKKQAKTLYKTLAYMATFINYADVIQRIENQQYFDILLDFYGMEMDEELSFWFEFGNTPGQMRLKQPLQEYTPEIWEKFRMAQKKHLTKTNKTHLFNLDQLDIYHPPANQLYPVQIQMGGKLENEAVDRINIDALGRIRFAQHHGFYILPGGGMIEITNAAKIDDLERKMLEEHLEEEHANLYIKAAELYEQLNPDDFAAALIKACSSKQAQSLSSELRSWLQKQVSTKQSNAICLQKIVTELDRQIEVAKKNMHGFSEKYTQEEHVENLHMLKSLIELRAIVQVQPFELTPLFAAAFEYIKRHTICVDIQQYLDTRVLGGSQLSHSFIMRGVPLEDWFSAKFNGIGGEFGDDISGSAIAHMTLLEALSKFRKIKFSHILIALAAYEECLDNGTLRVENIWSEVQFEHARQIMLAEASKFLTM</sequence>
<dbReference type="EMBL" id="UGGV01000001">
    <property type="protein sequence ID" value="STO25467.1"/>
    <property type="molecule type" value="Genomic_DNA"/>
</dbReference>
<evidence type="ECO:0000313" key="3">
    <source>
        <dbReference type="Proteomes" id="UP000186808"/>
    </source>
</evidence>
<dbReference type="RefSeq" id="WP_058468616.1">
    <property type="nucleotide sequence ID" value="NZ_CAAAIX010000039.1"/>
</dbReference>
<evidence type="ECO:0000313" key="4">
    <source>
        <dbReference type="Proteomes" id="UP000254374"/>
    </source>
</evidence>
<reference evidence="1 3" key="1">
    <citation type="submission" date="2017-01" db="EMBL/GenBank/DDBJ databases">
        <authorList>
            <person name="Varghese N."/>
            <person name="Submissions S."/>
        </authorList>
    </citation>
    <scope>NUCLEOTIDE SEQUENCE [LARGE SCALE GENOMIC DNA]</scope>
    <source>
        <strain evidence="1 3">ATCC 33342</strain>
    </source>
</reference>
<proteinExistence type="predicted"/>
<gene>
    <name evidence="2" type="ORF">NCTC11401_02303</name>
    <name evidence="1" type="ORF">SAMN05421777_1087</name>
</gene>
<dbReference type="STRING" id="464.Lgor_2140"/>
<name>A0A377GKY1_9GAMM</name>